<reference evidence="1" key="1">
    <citation type="submission" date="2014-11" db="EMBL/GenBank/DDBJ databases">
        <authorList>
            <person name="Amaro Gonzalez C."/>
        </authorList>
    </citation>
    <scope>NUCLEOTIDE SEQUENCE</scope>
</reference>
<organism evidence="1">
    <name type="scientific">Anguilla anguilla</name>
    <name type="common">European freshwater eel</name>
    <name type="synonym">Muraena anguilla</name>
    <dbReference type="NCBI Taxonomy" id="7936"/>
    <lineage>
        <taxon>Eukaryota</taxon>
        <taxon>Metazoa</taxon>
        <taxon>Chordata</taxon>
        <taxon>Craniata</taxon>
        <taxon>Vertebrata</taxon>
        <taxon>Euteleostomi</taxon>
        <taxon>Actinopterygii</taxon>
        <taxon>Neopterygii</taxon>
        <taxon>Teleostei</taxon>
        <taxon>Anguilliformes</taxon>
        <taxon>Anguillidae</taxon>
        <taxon>Anguilla</taxon>
    </lineage>
</organism>
<dbReference type="EMBL" id="GBXM01074175">
    <property type="protein sequence ID" value="JAH34402.1"/>
    <property type="molecule type" value="Transcribed_RNA"/>
</dbReference>
<evidence type="ECO:0000313" key="1">
    <source>
        <dbReference type="EMBL" id="JAH34402.1"/>
    </source>
</evidence>
<reference evidence="1" key="2">
    <citation type="journal article" date="2015" name="Fish Shellfish Immunol.">
        <title>Early steps in the European eel (Anguilla anguilla)-Vibrio vulnificus interaction in the gills: Role of the RtxA13 toxin.</title>
        <authorList>
            <person name="Callol A."/>
            <person name="Pajuelo D."/>
            <person name="Ebbesson L."/>
            <person name="Teles M."/>
            <person name="MacKenzie S."/>
            <person name="Amaro C."/>
        </authorList>
    </citation>
    <scope>NUCLEOTIDE SEQUENCE</scope>
</reference>
<proteinExistence type="predicted"/>
<protein>
    <submittedName>
        <fullName evidence="1">Uncharacterized protein</fullName>
    </submittedName>
</protein>
<name>A0A0E9RZR8_ANGAN</name>
<dbReference type="AlphaFoldDB" id="A0A0E9RZR8"/>
<sequence length="39" mass="4872">MDVWKVLFHCPTRQTTKFREYVLVGTHPSRIWCRWSYGW</sequence>
<accession>A0A0E9RZR8</accession>